<comment type="caution">
    <text evidence="2">The sequence shown here is derived from an EMBL/GenBank/DDBJ whole genome shotgun (WGS) entry which is preliminary data.</text>
</comment>
<dbReference type="GO" id="GO:0016301">
    <property type="term" value="F:kinase activity"/>
    <property type="evidence" value="ECO:0007669"/>
    <property type="project" value="UniProtKB-KW"/>
</dbReference>
<keyword evidence="3" id="KW-1185">Reference proteome</keyword>
<protein>
    <submittedName>
        <fullName evidence="2">CTD kinase subunit beta</fullName>
    </submittedName>
</protein>
<keyword evidence="2" id="KW-0808">Transferase</keyword>
<dbReference type="AlphaFoldDB" id="A0A1M2VS39"/>
<dbReference type="Proteomes" id="UP000184267">
    <property type="component" value="Unassembled WGS sequence"/>
</dbReference>
<dbReference type="STRING" id="154538.A0A1M2VS39"/>
<reference evidence="2 3" key="1">
    <citation type="submission" date="2016-10" db="EMBL/GenBank/DDBJ databases">
        <title>Genome sequence of the basidiomycete white-rot fungus Trametes pubescens.</title>
        <authorList>
            <person name="Makela M.R."/>
            <person name="Granchi Z."/>
            <person name="Peng M."/>
            <person name="De Vries R.P."/>
            <person name="Grigoriev I."/>
            <person name="Riley R."/>
            <person name="Hilden K."/>
        </authorList>
    </citation>
    <scope>NUCLEOTIDE SEQUENCE [LARGE SCALE GENOMIC DNA]</scope>
    <source>
        <strain evidence="2 3">FBCC735</strain>
    </source>
</reference>
<feature type="compositionally biased region" description="Basic residues" evidence="1">
    <location>
        <begin position="199"/>
        <end position="212"/>
    </location>
</feature>
<dbReference type="InterPro" id="IPR043198">
    <property type="entry name" value="Cyclin/Ssn8"/>
</dbReference>
<proteinExistence type="predicted"/>
<evidence type="ECO:0000313" key="3">
    <source>
        <dbReference type="Proteomes" id="UP000184267"/>
    </source>
</evidence>
<dbReference type="OrthoDB" id="25002at2759"/>
<organism evidence="2 3">
    <name type="scientific">Trametes pubescens</name>
    <name type="common">White-rot fungus</name>
    <dbReference type="NCBI Taxonomy" id="154538"/>
    <lineage>
        <taxon>Eukaryota</taxon>
        <taxon>Fungi</taxon>
        <taxon>Dikarya</taxon>
        <taxon>Basidiomycota</taxon>
        <taxon>Agaricomycotina</taxon>
        <taxon>Agaricomycetes</taxon>
        <taxon>Polyporales</taxon>
        <taxon>Polyporaceae</taxon>
        <taxon>Trametes</taxon>
    </lineage>
</organism>
<dbReference type="Pfam" id="PF21797">
    <property type="entry name" value="CycT2-like_C"/>
    <property type="match status" value="1"/>
</dbReference>
<dbReference type="Gene3D" id="1.10.472.10">
    <property type="entry name" value="Cyclin-like"/>
    <property type="match status" value="2"/>
</dbReference>
<feature type="region of interest" description="Disordered" evidence="1">
    <location>
        <begin position="187"/>
        <end position="220"/>
    </location>
</feature>
<dbReference type="GO" id="GO:0006357">
    <property type="term" value="P:regulation of transcription by RNA polymerase II"/>
    <property type="evidence" value="ECO:0007669"/>
    <property type="project" value="InterPro"/>
</dbReference>
<dbReference type="GO" id="GO:0016538">
    <property type="term" value="F:cyclin-dependent protein serine/threonine kinase regulator activity"/>
    <property type="evidence" value="ECO:0007669"/>
    <property type="project" value="InterPro"/>
</dbReference>
<feature type="compositionally biased region" description="Low complexity" evidence="1">
    <location>
        <begin position="187"/>
        <end position="196"/>
    </location>
</feature>
<dbReference type="PANTHER" id="PTHR10026">
    <property type="entry name" value="CYCLIN"/>
    <property type="match status" value="1"/>
</dbReference>
<dbReference type="CDD" id="cd20546">
    <property type="entry name" value="CYCLIN_SpCG1C_ScCTK2-like_rpt2"/>
    <property type="match status" value="1"/>
</dbReference>
<keyword evidence="2" id="KW-0418">Kinase</keyword>
<dbReference type="InterPro" id="IPR036915">
    <property type="entry name" value="Cyclin-like_sf"/>
</dbReference>
<dbReference type="EMBL" id="MNAD01000777">
    <property type="protein sequence ID" value="OJT10407.1"/>
    <property type="molecule type" value="Genomic_DNA"/>
</dbReference>
<dbReference type="OMA" id="ISAHAKM"/>
<gene>
    <name evidence="2" type="ORF">TRAPUB_13099</name>
</gene>
<evidence type="ECO:0000313" key="2">
    <source>
        <dbReference type="EMBL" id="OJT10407.1"/>
    </source>
</evidence>
<accession>A0A1M2VS39</accession>
<dbReference type="SUPFAM" id="SSF47954">
    <property type="entry name" value="Cyclin-like"/>
    <property type="match status" value="2"/>
</dbReference>
<evidence type="ECO:0000256" key="1">
    <source>
        <dbReference type="SAM" id="MobiDB-lite"/>
    </source>
</evidence>
<name>A0A1M2VS39_TRAPU</name>
<sequence length="281" mass="31466">MFVSSKMHDTLKKPRDILMVAYAVRFPELAAKARSMGGEIEMDPATVENDRQRLLAVERLMLESICFNFTSRLPFPYVIKISRAFGASKKLSKLAYRLTIDSFRTLVNLSYPPHVVAVGCLYLAALLQSFEQGTSPERPNQHTSHEIAATLSKSGDWEKQFQVQIADIEEIAHAVIDLLITFSQNPTANTSPATPSSPHPHHSHSRGGHGHGHPPPAPVYAPYKADQLIRLKIVMRESEHVARVRGSVEEPNYEASDSPFYRNDRTVRYMFAPADMVDDPS</sequence>